<dbReference type="Proteomes" id="UP001501004">
    <property type="component" value="Unassembled WGS sequence"/>
</dbReference>
<dbReference type="Pfam" id="PF02452">
    <property type="entry name" value="PemK_toxin"/>
    <property type="match status" value="1"/>
</dbReference>
<dbReference type="EMBL" id="BAABAE010000002">
    <property type="protein sequence ID" value="GAA3734468.1"/>
    <property type="molecule type" value="Genomic_DNA"/>
</dbReference>
<gene>
    <name evidence="3" type="primary">mazF3</name>
    <name evidence="3" type="ORF">GCM10022239_08230</name>
</gene>
<dbReference type="PANTHER" id="PTHR33988:SF2">
    <property type="entry name" value="ENDORIBONUCLEASE MAZF"/>
    <property type="match status" value="1"/>
</dbReference>
<accession>A0ABP7FA29</accession>
<evidence type="ECO:0000313" key="3">
    <source>
        <dbReference type="EMBL" id="GAA3734468.1"/>
    </source>
</evidence>
<protein>
    <submittedName>
        <fullName evidence="3">Type II toxin-antitoxin system toxin endoribonuclease MazF3</fullName>
    </submittedName>
</protein>
<keyword evidence="4" id="KW-1185">Reference proteome</keyword>
<evidence type="ECO:0000256" key="2">
    <source>
        <dbReference type="ARBA" id="ARBA00022649"/>
    </source>
</evidence>
<comment type="caution">
    <text evidence="3">The sequence shown here is derived from an EMBL/GenBank/DDBJ whole genome shotgun (WGS) entry which is preliminary data.</text>
</comment>
<keyword evidence="2" id="KW-1277">Toxin-antitoxin system</keyword>
<organism evidence="3 4">
    <name type="scientific">Leifsonella bigeumensis</name>
    <dbReference type="NCBI Taxonomy" id="433643"/>
    <lineage>
        <taxon>Bacteria</taxon>
        <taxon>Bacillati</taxon>
        <taxon>Actinomycetota</taxon>
        <taxon>Actinomycetes</taxon>
        <taxon>Micrococcales</taxon>
        <taxon>Microbacteriaceae</taxon>
        <taxon>Leifsonella</taxon>
    </lineage>
</organism>
<dbReference type="InterPro" id="IPR011067">
    <property type="entry name" value="Plasmid_toxin/cell-grow_inhib"/>
</dbReference>
<evidence type="ECO:0000313" key="4">
    <source>
        <dbReference type="Proteomes" id="UP001501004"/>
    </source>
</evidence>
<dbReference type="InterPro" id="IPR003477">
    <property type="entry name" value="PemK-like"/>
</dbReference>
<comment type="similarity">
    <text evidence="1">Belongs to the PemK/MazF family.</text>
</comment>
<proteinExistence type="inferred from homology"/>
<dbReference type="RefSeq" id="WP_344753990.1">
    <property type="nucleotide sequence ID" value="NZ_BAABAE010000002.1"/>
</dbReference>
<dbReference type="SUPFAM" id="SSF50118">
    <property type="entry name" value="Cell growth inhibitor/plasmid maintenance toxic component"/>
    <property type="match status" value="1"/>
</dbReference>
<sequence>MRPIVLAEVDKRRPVVILTREAVRLDRTRVTVAPITSRVRGLRTEVAVGRANGLDHDSVVNCDNIATIEVSDLGPQIGFLLDSQEPSLAAAIQAAFDLALD</sequence>
<dbReference type="Gene3D" id="2.30.30.110">
    <property type="match status" value="1"/>
</dbReference>
<name>A0ABP7FA29_9MICO</name>
<dbReference type="PANTHER" id="PTHR33988">
    <property type="entry name" value="ENDORIBONUCLEASE MAZF-RELATED"/>
    <property type="match status" value="1"/>
</dbReference>
<evidence type="ECO:0000256" key="1">
    <source>
        <dbReference type="ARBA" id="ARBA00007521"/>
    </source>
</evidence>
<reference evidence="4" key="1">
    <citation type="journal article" date="2019" name="Int. J. Syst. Evol. Microbiol.">
        <title>The Global Catalogue of Microorganisms (GCM) 10K type strain sequencing project: providing services to taxonomists for standard genome sequencing and annotation.</title>
        <authorList>
            <consortium name="The Broad Institute Genomics Platform"/>
            <consortium name="The Broad Institute Genome Sequencing Center for Infectious Disease"/>
            <person name="Wu L."/>
            <person name="Ma J."/>
        </authorList>
    </citation>
    <scope>NUCLEOTIDE SEQUENCE [LARGE SCALE GENOMIC DNA]</scope>
    <source>
        <strain evidence="4">JCM 16949</strain>
    </source>
</reference>